<dbReference type="InterPro" id="IPR008979">
    <property type="entry name" value="Galactose-bd-like_sf"/>
</dbReference>
<feature type="domain" description="F5/8 type C" evidence="3">
    <location>
        <begin position="703"/>
        <end position="848"/>
    </location>
</feature>
<name>A0ABQ2R7A6_9ACTN</name>
<dbReference type="Pfam" id="PF00754">
    <property type="entry name" value="F5_F8_type_C"/>
    <property type="match status" value="1"/>
</dbReference>
<protein>
    <recommendedName>
        <fullName evidence="3">F5/8 type C domain-containing protein</fullName>
    </recommendedName>
</protein>
<dbReference type="PROSITE" id="PS50022">
    <property type="entry name" value="FA58C_3"/>
    <property type="match status" value="1"/>
</dbReference>
<dbReference type="PANTHER" id="PTHR13246:SF1">
    <property type="entry name" value="CYTOSOLIC ENDO-BETA-N-ACETYLGLUCOSAMINIDASE"/>
    <property type="match status" value="1"/>
</dbReference>
<dbReference type="Proteomes" id="UP000611554">
    <property type="component" value="Unassembled WGS sequence"/>
</dbReference>
<proteinExistence type="predicted"/>
<dbReference type="InterPro" id="IPR054110">
    <property type="entry name" value="EndoD-like_D2"/>
</dbReference>
<dbReference type="InterPro" id="IPR032979">
    <property type="entry name" value="ENGase"/>
</dbReference>
<dbReference type="InterPro" id="IPR000421">
    <property type="entry name" value="FA58C"/>
</dbReference>
<dbReference type="Gene3D" id="2.60.120.260">
    <property type="entry name" value="Galactose-binding domain-like"/>
    <property type="match status" value="2"/>
</dbReference>
<feature type="region of interest" description="Disordered" evidence="1">
    <location>
        <begin position="29"/>
        <end position="75"/>
    </location>
</feature>
<evidence type="ECO:0000259" key="3">
    <source>
        <dbReference type="PROSITE" id="PS50022"/>
    </source>
</evidence>
<dbReference type="Pfam" id="PF03644">
    <property type="entry name" value="Glyco_hydro_85"/>
    <property type="match status" value="1"/>
</dbReference>
<dbReference type="RefSeq" id="WP_229811627.1">
    <property type="nucleotide sequence ID" value="NZ_BMQJ01000013.1"/>
</dbReference>
<evidence type="ECO:0000256" key="1">
    <source>
        <dbReference type="SAM" id="MobiDB-lite"/>
    </source>
</evidence>
<keyword evidence="5" id="KW-1185">Reference proteome</keyword>
<organism evidence="4 5">
    <name type="scientific">Streptosporangium pseudovulgare</name>
    <dbReference type="NCBI Taxonomy" id="35765"/>
    <lineage>
        <taxon>Bacteria</taxon>
        <taxon>Bacillati</taxon>
        <taxon>Actinomycetota</taxon>
        <taxon>Actinomycetes</taxon>
        <taxon>Streptosporangiales</taxon>
        <taxon>Streptosporangiaceae</taxon>
        <taxon>Streptosporangium</taxon>
    </lineage>
</organism>
<evidence type="ECO:0000313" key="5">
    <source>
        <dbReference type="Proteomes" id="UP000611554"/>
    </source>
</evidence>
<dbReference type="Gene3D" id="2.60.40.10">
    <property type="entry name" value="Immunoglobulins"/>
    <property type="match status" value="1"/>
</dbReference>
<evidence type="ECO:0000256" key="2">
    <source>
        <dbReference type="SAM" id="SignalP"/>
    </source>
</evidence>
<evidence type="ECO:0000313" key="4">
    <source>
        <dbReference type="EMBL" id="GGQ14567.1"/>
    </source>
</evidence>
<feature type="chain" id="PRO_5045550421" description="F5/8 type C domain-containing protein" evidence="2">
    <location>
        <begin position="26"/>
        <end position="848"/>
    </location>
</feature>
<dbReference type="Gene3D" id="3.20.20.80">
    <property type="entry name" value="Glycosidases"/>
    <property type="match status" value="1"/>
</dbReference>
<feature type="signal peptide" evidence="2">
    <location>
        <begin position="1"/>
        <end position="25"/>
    </location>
</feature>
<dbReference type="SUPFAM" id="SSF49785">
    <property type="entry name" value="Galactose-binding domain-like"/>
    <property type="match status" value="1"/>
</dbReference>
<feature type="compositionally biased region" description="Polar residues" evidence="1">
    <location>
        <begin position="41"/>
        <end position="53"/>
    </location>
</feature>
<accession>A0ABQ2R7A6</accession>
<sequence length="848" mass="89912">MRRRVLPAVCGAVIATFLVAFPAHANPENPGLTAPPGTPSPAGSTIPSITPSAAPTAGPRPSGTPARSARVAEAAEPGTQPYASYWYPNTILDWDPATDPDARFNRSRVPLRPRTSDPALKANANARAGEGEVASLVSFAPTSGNPSQGSLDPNHYAFTYWQYIDTLVFWGGSAGEGLILAPNATVIDAAHRNGVKVYGTVFFPPTAYGGQIQWVRDFARKSGSSYPVADKLVQAARYYGFDGWFINQETAGGDAALATEIRSLMKYARAKGPVEFMWYDAMTESGSVSWQDALNGNNDAFLEDGGRVADSMFLDFGWGAGALASSRTHARGLGRDEHELYAGIDTEANGYDTGVNWDAVFPTGQPHVTSLGIYRPEWTWKSSSGPADFRTRDSRFWVGANADPSDTATSSSWKGLAHYVAESTAVTAKPFVTGFNTGHGDFYNVAGTRVRTGGWNNLSVQDVPPTYRWVVESAGTRLTPSIDYGDAYEGGSSLRLTGRLDAANTVRLYQARLPVAADTKLSVVVKTPAAGPTRLKAAVAFTDAPTAFTTLDLGSTGGTGWERRTLDLSAYAGRTIAQLGLRAEGSAASYDIRVGQLAVYDGAVDAPAAPSGLQVLGAADVSPSRKSLRLAWSASGSGQVHHYDVYRRNAGGSRTYLGATPNDVYFVPQLDRAGSETGTTIEVEAVSTEYGRSPAATATVTWSGEPGEENVALGRTATASGQCNANEGPAKAVNGSVTGGNSDKWCTTTSEKRLEVDLGSVRSLSRLVVRHAQAGGESAQFNTRDFTIQVRSGSSDPWQTAVTVTGNTAASTTHPVALTARYLRLSITKPTQNTDPAARIYEFEAWGR</sequence>
<dbReference type="InterPro" id="IPR013783">
    <property type="entry name" value="Ig-like_fold"/>
</dbReference>
<reference evidence="5" key="1">
    <citation type="journal article" date="2019" name="Int. J. Syst. Evol. Microbiol.">
        <title>The Global Catalogue of Microorganisms (GCM) 10K type strain sequencing project: providing services to taxonomists for standard genome sequencing and annotation.</title>
        <authorList>
            <consortium name="The Broad Institute Genomics Platform"/>
            <consortium name="The Broad Institute Genome Sequencing Center for Infectious Disease"/>
            <person name="Wu L."/>
            <person name="Ma J."/>
        </authorList>
    </citation>
    <scope>NUCLEOTIDE SEQUENCE [LARGE SCALE GENOMIC DNA]</scope>
    <source>
        <strain evidence="5">JCM 3115</strain>
    </source>
</reference>
<keyword evidence="2" id="KW-0732">Signal</keyword>
<dbReference type="Pfam" id="PF21910">
    <property type="entry name" value="GH85_C"/>
    <property type="match status" value="1"/>
</dbReference>
<dbReference type="EMBL" id="BMQJ01000013">
    <property type="protein sequence ID" value="GGQ14567.1"/>
    <property type="molecule type" value="Genomic_DNA"/>
</dbReference>
<dbReference type="PANTHER" id="PTHR13246">
    <property type="entry name" value="ENDO BETA N-ACETYLGLUCOSAMINIDASE"/>
    <property type="match status" value="1"/>
</dbReference>
<dbReference type="CDD" id="cd06547">
    <property type="entry name" value="GH85_ENGase"/>
    <property type="match status" value="1"/>
</dbReference>
<dbReference type="InterPro" id="IPR005201">
    <property type="entry name" value="TIM_ENGase"/>
</dbReference>
<comment type="caution">
    <text evidence="4">The sequence shown here is derived from an EMBL/GenBank/DDBJ whole genome shotgun (WGS) entry which is preliminary data.</text>
</comment>
<gene>
    <name evidence="4" type="ORF">GCM10010140_51090</name>
</gene>